<comment type="caution">
    <text evidence="1">The sequence shown here is derived from an EMBL/GenBank/DDBJ whole genome shotgun (WGS) entry which is preliminary data.</text>
</comment>
<sequence>MAESSGIFPSINGDRRYFTSFFAEYFADFIGNGIYPNPSTMCQVLANNDMTITVKPGNGYINGFKYKNTSDLIKNIDIADGVLKRIDRVVLRHTVLDREIKAYIKKGTFASSPVAPTLQRDADMWELGIADIYIANGAVSISQANITDLRLNNTFCGIVHGVIDQVDTTTIFNQFQAWYLETVDGATTDIATMLSAFQSGFNTWFAGVQGTLSGDVAGNLLIKINDLIARMNVVESAVAANTASINQNTSNISENTAAISLIGHSSVNEFRKLRMGGI</sequence>
<proteinExistence type="predicted"/>
<dbReference type="OrthoDB" id="9795386at2"/>
<gene>
    <name evidence="1" type="ORF">ACWI_03680</name>
</gene>
<evidence type="ECO:0000313" key="2">
    <source>
        <dbReference type="Proteomes" id="UP000176244"/>
    </source>
</evidence>
<protein>
    <submittedName>
        <fullName evidence="1">Uncharacterized protein</fullName>
    </submittedName>
</protein>
<accession>A0A1F2PL63</accession>
<dbReference type="STRING" id="52694.ACWI_03680"/>
<evidence type="ECO:0000313" key="1">
    <source>
        <dbReference type="EMBL" id="OFV72118.1"/>
    </source>
</evidence>
<dbReference type="AlphaFoldDB" id="A0A1F2PL63"/>
<organism evidence="1 2">
    <name type="scientific">Acetobacterium wieringae</name>
    <dbReference type="NCBI Taxonomy" id="52694"/>
    <lineage>
        <taxon>Bacteria</taxon>
        <taxon>Bacillati</taxon>
        <taxon>Bacillota</taxon>
        <taxon>Clostridia</taxon>
        <taxon>Eubacteriales</taxon>
        <taxon>Eubacteriaceae</taxon>
        <taxon>Acetobacterium</taxon>
    </lineage>
</organism>
<reference evidence="1 2" key="1">
    <citation type="submission" date="2015-09" db="EMBL/GenBank/DDBJ databases">
        <title>Genome sequence of Acetobacterium wieringae DSM 1911.</title>
        <authorList>
            <person name="Poehlein A."/>
            <person name="Bengelsdorf F.R."/>
            <person name="Schiel-Bengelsdorf B."/>
            <person name="Duerre P."/>
            <person name="Daniel R."/>
        </authorList>
    </citation>
    <scope>NUCLEOTIDE SEQUENCE [LARGE SCALE GENOMIC DNA]</scope>
    <source>
        <strain evidence="1 2">DSM 1911</strain>
    </source>
</reference>
<dbReference type="Proteomes" id="UP000176244">
    <property type="component" value="Unassembled WGS sequence"/>
</dbReference>
<dbReference type="EMBL" id="LKEU01000012">
    <property type="protein sequence ID" value="OFV72118.1"/>
    <property type="molecule type" value="Genomic_DNA"/>
</dbReference>
<dbReference type="RefSeq" id="WP_070369737.1">
    <property type="nucleotide sequence ID" value="NZ_LKEU01000012.1"/>
</dbReference>
<name>A0A1F2PL63_9FIRM</name>